<dbReference type="GO" id="GO:0005886">
    <property type="term" value="C:plasma membrane"/>
    <property type="evidence" value="ECO:0007669"/>
    <property type="project" value="UniProtKB-SubCell"/>
</dbReference>
<dbReference type="SUPFAM" id="SSF54631">
    <property type="entry name" value="CBS-domain pair"/>
    <property type="match status" value="1"/>
</dbReference>
<dbReference type="CDD" id="cd04590">
    <property type="entry name" value="CBS_pair_CorC_HlyC_assoc"/>
    <property type="match status" value="1"/>
</dbReference>
<dbReference type="InterPro" id="IPR044751">
    <property type="entry name" value="Ion_transp-like_CBS"/>
</dbReference>
<keyword evidence="3 8" id="KW-0812">Transmembrane</keyword>
<dbReference type="PROSITE" id="PS51371">
    <property type="entry name" value="CBS"/>
    <property type="match status" value="2"/>
</dbReference>
<name>A0A1I5N3A6_9ACTN</name>
<keyword evidence="5 8" id="KW-1133">Transmembrane helix</keyword>
<dbReference type="Pfam" id="PF00571">
    <property type="entry name" value="CBS"/>
    <property type="match status" value="2"/>
</dbReference>
<reference evidence="14" key="1">
    <citation type="submission" date="2016-10" db="EMBL/GenBank/DDBJ databases">
        <authorList>
            <person name="Varghese N."/>
            <person name="Submissions S."/>
        </authorList>
    </citation>
    <scope>NUCLEOTIDE SEQUENCE [LARGE SCALE GENOMIC DNA]</scope>
    <source>
        <strain evidence="14">DSM 44208</strain>
    </source>
</reference>
<evidence type="ECO:0000259" key="12">
    <source>
        <dbReference type="PROSITE" id="PS51846"/>
    </source>
</evidence>
<keyword evidence="6 8" id="KW-0472">Membrane</keyword>
<evidence type="ECO:0000256" key="4">
    <source>
        <dbReference type="ARBA" id="ARBA00022737"/>
    </source>
</evidence>
<evidence type="ECO:0000256" key="8">
    <source>
        <dbReference type="PROSITE-ProRule" id="PRU01193"/>
    </source>
</evidence>
<dbReference type="PANTHER" id="PTHR43099:SF5">
    <property type="entry name" value="HLYC_CORC FAMILY TRANSPORTER"/>
    <property type="match status" value="1"/>
</dbReference>
<feature type="domain" description="CBS" evidence="11">
    <location>
        <begin position="285"/>
        <end position="345"/>
    </location>
</feature>
<evidence type="ECO:0000256" key="2">
    <source>
        <dbReference type="ARBA" id="ARBA00022475"/>
    </source>
</evidence>
<evidence type="ECO:0000256" key="7">
    <source>
        <dbReference type="PROSITE-ProRule" id="PRU00703"/>
    </source>
</evidence>
<feature type="transmembrane region" description="Helical" evidence="10">
    <location>
        <begin position="99"/>
        <end position="119"/>
    </location>
</feature>
<dbReference type="InterPro" id="IPR051676">
    <property type="entry name" value="UPF0053_domain"/>
</dbReference>
<dbReference type="OrthoDB" id="110231at2"/>
<gene>
    <name evidence="13" type="ORF">SAMN05660464_2279</name>
</gene>
<keyword evidence="2" id="KW-1003">Cell membrane</keyword>
<feature type="domain" description="CNNM transmembrane" evidence="12">
    <location>
        <begin position="1"/>
        <end position="202"/>
    </location>
</feature>
<dbReference type="PANTHER" id="PTHR43099">
    <property type="entry name" value="UPF0053 PROTEIN YRKA"/>
    <property type="match status" value="1"/>
</dbReference>
<dbReference type="AlphaFoldDB" id="A0A1I5N3A6"/>
<comment type="subcellular location">
    <subcellularLocation>
        <location evidence="1">Cell membrane</location>
        <topology evidence="1">Multi-pass membrane protein</topology>
    </subcellularLocation>
</comment>
<sequence length="376" mass="39267">MSDVVSLLVLVALLLGNAFFVAAEFALVSARVDQIEPRAATGAPRAVKTLAAMRNVSQNMAGAQLGITLCSLGLGAVGEPAVAHLIEVPLHALHVPDALLHPIALVIALSIVTVLHMVLGEMVPKNITIAGPDRAALVLGPALAAFTRLLKPVIWFFNTTANVFVRLFGATPTDEVAASFDEGEIRSMITQSRREGLLGTEVSELAAGALQFEQHAVEDVVLPMDTVVTVPRSTTPRQLEAVVAEHGFSRYPVQGDDGTLVGFVHVKDALGAPAAERDRPIADDLVTPLVPLAPGTKLPEVLSEMRAQGAHLGGVVESDGGERRTVGLVALEDVLELLIGDVRDASAEHTRAMADRARRGAGRRAGAQAGAGAGGR</sequence>
<protein>
    <submittedName>
        <fullName evidence="13">Hemolysin, contains CBS domains</fullName>
    </submittedName>
</protein>
<feature type="region of interest" description="Disordered" evidence="9">
    <location>
        <begin position="350"/>
        <end position="376"/>
    </location>
</feature>
<evidence type="ECO:0000256" key="1">
    <source>
        <dbReference type="ARBA" id="ARBA00004651"/>
    </source>
</evidence>
<dbReference type="Proteomes" id="UP000198857">
    <property type="component" value="Unassembled WGS sequence"/>
</dbReference>
<dbReference type="Pfam" id="PF01595">
    <property type="entry name" value="CNNM"/>
    <property type="match status" value="1"/>
</dbReference>
<dbReference type="EMBL" id="FOWQ01000003">
    <property type="protein sequence ID" value="SFP16062.1"/>
    <property type="molecule type" value="Genomic_DNA"/>
</dbReference>
<dbReference type="InterPro" id="IPR002550">
    <property type="entry name" value="CNNM"/>
</dbReference>
<dbReference type="InterPro" id="IPR000644">
    <property type="entry name" value="CBS_dom"/>
</dbReference>
<evidence type="ECO:0000313" key="13">
    <source>
        <dbReference type="EMBL" id="SFP16062.1"/>
    </source>
</evidence>
<evidence type="ECO:0000259" key="11">
    <source>
        <dbReference type="PROSITE" id="PS51371"/>
    </source>
</evidence>
<keyword evidence="7" id="KW-0129">CBS domain</keyword>
<evidence type="ECO:0000256" key="6">
    <source>
        <dbReference type="ARBA" id="ARBA00023136"/>
    </source>
</evidence>
<evidence type="ECO:0000313" key="14">
    <source>
        <dbReference type="Proteomes" id="UP000198857"/>
    </source>
</evidence>
<dbReference type="PROSITE" id="PS51846">
    <property type="entry name" value="CNNM"/>
    <property type="match status" value="1"/>
</dbReference>
<dbReference type="InterPro" id="IPR046342">
    <property type="entry name" value="CBS_dom_sf"/>
</dbReference>
<keyword evidence="14" id="KW-1185">Reference proteome</keyword>
<dbReference type="Gene3D" id="3.10.580.10">
    <property type="entry name" value="CBS-domain"/>
    <property type="match status" value="1"/>
</dbReference>
<dbReference type="RefSeq" id="WP_091109151.1">
    <property type="nucleotide sequence ID" value="NZ_FOWQ01000003.1"/>
</dbReference>
<dbReference type="SMART" id="SM00116">
    <property type="entry name" value="CBS"/>
    <property type="match status" value="2"/>
</dbReference>
<organism evidence="13 14">
    <name type="scientific">Geodermatophilus dictyosporus</name>
    <dbReference type="NCBI Taxonomy" id="1523247"/>
    <lineage>
        <taxon>Bacteria</taxon>
        <taxon>Bacillati</taxon>
        <taxon>Actinomycetota</taxon>
        <taxon>Actinomycetes</taxon>
        <taxon>Geodermatophilales</taxon>
        <taxon>Geodermatophilaceae</taxon>
        <taxon>Geodermatophilus</taxon>
    </lineage>
</organism>
<evidence type="ECO:0000256" key="3">
    <source>
        <dbReference type="ARBA" id="ARBA00022692"/>
    </source>
</evidence>
<accession>A0A1I5N3A6</accession>
<keyword evidence="4" id="KW-0677">Repeat</keyword>
<feature type="domain" description="CBS" evidence="11">
    <location>
        <begin position="221"/>
        <end position="279"/>
    </location>
</feature>
<evidence type="ECO:0000256" key="9">
    <source>
        <dbReference type="SAM" id="MobiDB-lite"/>
    </source>
</evidence>
<proteinExistence type="predicted"/>
<evidence type="ECO:0000256" key="10">
    <source>
        <dbReference type="SAM" id="Phobius"/>
    </source>
</evidence>
<dbReference type="STRING" id="1523247.SAMN05660464_2279"/>
<evidence type="ECO:0000256" key="5">
    <source>
        <dbReference type="ARBA" id="ARBA00022989"/>
    </source>
</evidence>